<feature type="compositionally biased region" description="Basic residues" evidence="1">
    <location>
        <begin position="128"/>
        <end position="137"/>
    </location>
</feature>
<evidence type="ECO:0000313" key="3">
    <source>
        <dbReference type="Proteomes" id="UP000036449"/>
    </source>
</evidence>
<feature type="compositionally biased region" description="Basic and acidic residues" evidence="1">
    <location>
        <begin position="161"/>
        <end position="170"/>
    </location>
</feature>
<dbReference type="PATRIC" id="fig|1187852.3.peg.1218"/>
<dbReference type="OrthoDB" id="7988780at2"/>
<feature type="region of interest" description="Disordered" evidence="1">
    <location>
        <begin position="161"/>
        <end position="191"/>
    </location>
</feature>
<protein>
    <submittedName>
        <fullName evidence="2">Uncharacterized protein</fullName>
    </submittedName>
</protein>
<name>A0A0J6SUE6_9HYPH</name>
<accession>A0A0J6SUE6</accession>
<proteinExistence type="predicted"/>
<dbReference type="RefSeq" id="WP_048452475.1">
    <property type="nucleotide sequence ID" value="NZ_LABZ01000134.1"/>
</dbReference>
<comment type="caution">
    <text evidence="2">The sequence shown here is derived from an EMBL/GenBank/DDBJ whole genome shotgun (WGS) entry which is preliminary data.</text>
</comment>
<feature type="compositionally biased region" description="Basic and acidic residues" evidence="1">
    <location>
        <begin position="114"/>
        <end position="127"/>
    </location>
</feature>
<gene>
    <name evidence="2" type="ORF">VQ03_19095</name>
</gene>
<dbReference type="AlphaFoldDB" id="A0A0J6SUE6"/>
<dbReference type="EMBL" id="LABZ01000134">
    <property type="protein sequence ID" value="KMO37344.1"/>
    <property type="molecule type" value="Genomic_DNA"/>
</dbReference>
<organism evidence="2 3">
    <name type="scientific">Methylobacterium tarhaniae</name>
    <dbReference type="NCBI Taxonomy" id="1187852"/>
    <lineage>
        <taxon>Bacteria</taxon>
        <taxon>Pseudomonadati</taxon>
        <taxon>Pseudomonadota</taxon>
        <taxon>Alphaproteobacteria</taxon>
        <taxon>Hyphomicrobiales</taxon>
        <taxon>Methylobacteriaceae</taxon>
        <taxon>Methylobacterium</taxon>
    </lineage>
</organism>
<feature type="region of interest" description="Disordered" evidence="1">
    <location>
        <begin position="114"/>
        <end position="147"/>
    </location>
</feature>
<dbReference type="Proteomes" id="UP000036449">
    <property type="component" value="Unassembled WGS sequence"/>
</dbReference>
<sequence>MRQNGRMRKPAETSAIGSLPGASRGYLPLLPTACVAVCLAAGSLYWRGAPPRAPEGHVAAMQPLPPGADLFRIVPDGEGRMRAPYPLEFEQQFPLIASLPAEAAAPFLPTAEAKDEGKFDGKPEGKAPRRAAAHRPRTVPSLAGLRPPARPEALKAARVVADKAPAERNTAEPATRTASTGAEPERPLPWLPFAPTGRLVTQTMAALGTGVTDAGAAMIDLIDRRR</sequence>
<evidence type="ECO:0000256" key="1">
    <source>
        <dbReference type="SAM" id="MobiDB-lite"/>
    </source>
</evidence>
<evidence type="ECO:0000313" key="2">
    <source>
        <dbReference type="EMBL" id="KMO37344.1"/>
    </source>
</evidence>
<reference evidence="2 3" key="1">
    <citation type="submission" date="2015-03" db="EMBL/GenBank/DDBJ databases">
        <title>Genome sequencing of Methylobacterium tarhaniae DSM 25844.</title>
        <authorList>
            <person name="Chaudhry V."/>
            <person name="Patil P.B."/>
        </authorList>
    </citation>
    <scope>NUCLEOTIDE SEQUENCE [LARGE SCALE GENOMIC DNA]</scope>
    <source>
        <strain evidence="2 3">DSM 25844</strain>
    </source>
</reference>
<keyword evidence="3" id="KW-1185">Reference proteome</keyword>